<keyword evidence="1" id="KW-1133">Transmembrane helix</keyword>
<comment type="caution">
    <text evidence="2">The sequence shown here is derived from an EMBL/GenBank/DDBJ whole genome shotgun (WGS) entry which is preliminary data.</text>
</comment>
<evidence type="ECO:0000256" key="1">
    <source>
        <dbReference type="SAM" id="Phobius"/>
    </source>
</evidence>
<evidence type="ECO:0000313" key="2">
    <source>
        <dbReference type="EMBL" id="KKK56413.1"/>
    </source>
</evidence>
<dbReference type="AlphaFoldDB" id="A0A0F8WIG3"/>
<dbReference type="EMBL" id="LAZR01065009">
    <property type="protein sequence ID" value="KKK56413.1"/>
    <property type="molecule type" value="Genomic_DNA"/>
</dbReference>
<keyword evidence="1" id="KW-0812">Transmembrane</keyword>
<proteinExistence type="predicted"/>
<protein>
    <submittedName>
        <fullName evidence="2">Uncharacterized protein</fullName>
    </submittedName>
</protein>
<organism evidence="2">
    <name type="scientific">marine sediment metagenome</name>
    <dbReference type="NCBI Taxonomy" id="412755"/>
    <lineage>
        <taxon>unclassified sequences</taxon>
        <taxon>metagenomes</taxon>
        <taxon>ecological metagenomes</taxon>
    </lineage>
</organism>
<feature type="transmembrane region" description="Helical" evidence="1">
    <location>
        <begin position="12"/>
        <end position="34"/>
    </location>
</feature>
<sequence length="96" mass="9862">MKPELKNSAVDLTDLAIGIVVLGIVVSVGATVLINVRDTNTTNDTAYNLADAAATGLAEYGNWFKIIVIVGVAAVVLSLIFMAFGRNTGGGGGMSY</sequence>
<accession>A0A0F8WIG3</accession>
<keyword evidence="1" id="KW-0472">Membrane</keyword>
<reference evidence="2" key="1">
    <citation type="journal article" date="2015" name="Nature">
        <title>Complex archaea that bridge the gap between prokaryotes and eukaryotes.</title>
        <authorList>
            <person name="Spang A."/>
            <person name="Saw J.H."/>
            <person name="Jorgensen S.L."/>
            <person name="Zaremba-Niedzwiedzka K."/>
            <person name="Martijn J."/>
            <person name="Lind A.E."/>
            <person name="van Eijk R."/>
            <person name="Schleper C."/>
            <person name="Guy L."/>
            <person name="Ettema T.J."/>
        </authorList>
    </citation>
    <scope>NUCLEOTIDE SEQUENCE</scope>
</reference>
<name>A0A0F8WIG3_9ZZZZ</name>
<gene>
    <name evidence="2" type="ORF">LCGC14_3064780</name>
</gene>
<feature type="transmembrane region" description="Helical" evidence="1">
    <location>
        <begin position="63"/>
        <end position="84"/>
    </location>
</feature>